<accession>A0A0E9R103</accession>
<sequence length="26" mass="3233">MTHRACSPLPQCYRTWINQYCQKRTF</sequence>
<evidence type="ECO:0000313" key="1">
    <source>
        <dbReference type="EMBL" id="JAH22180.1"/>
    </source>
</evidence>
<organism evidence="1">
    <name type="scientific">Anguilla anguilla</name>
    <name type="common">European freshwater eel</name>
    <name type="synonym">Muraena anguilla</name>
    <dbReference type="NCBI Taxonomy" id="7936"/>
    <lineage>
        <taxon>Eukaryota</taxon>
        <taxon>Metazoa</taxon>
        <taxon>Chordata</taxon>
        <taxon>Craniata</taxon>
        <taxon>Vertebrata</taxon>
        <taxon>Euteleostomi</taxon>
        <taxon>Actinopterygii</taxon>
        <taxon>Neopterygii</taxon>
        <taxon>Teleostei</taxon>
        <taxon>Anguilliformes</taxon>
        <taxon>Anguillidae</taxon>
        <taxon>Anguilla</taxon>
    </lineage>
</organism>
<name>A0A0E9R103_ANGAN</name>
<dbReference type="AlphaFoldDB" id="A0A0E9R103"/>
<reference evidence="1" key="2">
    <citation type="journal article" date="2015" name="Fish Shellfish Immunol.">
        <title>Early steps in the European eel (Anguilla anguilla)-Vibrio vulnificus interaction in the gills: Role of the RtxA13 toxin.</title>
        <authorList>
            <person name="Callol A."/>
            <person name="Pajuelo D."/>
            <person name="Ebbesson L."/>
            <person name="Teles M."/>
            <person name="MacKenzie S."/>
            <person name="Amaro C."/>
        </authorList>
    </citation>
    <scope>NUCLEOTIDE SEQUENCE</scope>
</reference>
<protein>
    <submittedName>
        <fullName evidence="1">Uncharacterized protein</fullName>
    </submittedName>
</protein>
<dbReference type="EMBL" id="GBXM01086397">
    <property type="protein sequence ID" value="JAH22180.1"/>
    <property type="molecule type" value="Transcribed_RNA"/>
</dbReference>
<reference evidence="1" key="1">
    <citation type="submission" date="2014-11" db="EMBL/GenBank/DDBJ databases">
        <authorList>
            <person name="Amaro Gonzalez C."/>
        </authorList>
    </citation>
    <scope>NUCLEOTIDE SEQUENCE</scope>
</reference>
<proteinExistence type="predicted"/>